<feature type="domain" description="Peptidase C14 caspase" evidence="1">
    <location>
        <begin position="55"/>
        <end position="225"/>
    </location>
</feature>
<accession>A0ABT8C384</accession>
<name>A0ABT8C384_9BACT</name>
<evidence type="ECO:0000259" key="1">
    <source>
        <dbReference type="Pfam" id="PF00656"/>
    </source>
</evidence>
<gene>
    <name evidence="2" type="ORF">QWZ15_05310</name>
</gene>
<dbReference type="EMBL" id="JAUFQS010000004">
    <property type="protein sequence ID" value="MDN3687235.1"/>
    <property type="molecule type" value="Genomic_DNA"/>
</dbReference>
<evidence type="ECO:0000313" key="2">
    <source>
        <dbReference type="EMBL" id="MDN3687235.1"/>
    </source>
</evidence>
<sequence>MFRKILLIKGFSVNDSELINDRKILELYKKYFASNAGGVYESTEIVALEEPSIETIDRFNDENQFLDSLIILLLGHGGNRDGFQIFWIQKELYIFPGQLNFSSKKQLFIVESCRDIIEFDLLVEDLNGLVPKFKDGGKIERPKTSKASKIKYNDEIDRIENGITYLFASSISESAYEYYFVQYLIIVARHYHEYGRRKIFSIQKIFDESRKVVIQKTKGKQNPILVGDGKFPFVVSII</sequence>
<dbReference type="Proteomes" id="UP001236663">
    <property type="component" value="Unassembled WGS sequence"/>
</dbReference>
<dbReference type="Pfam" id="PF00656">
    <property type="entry name" value="Peptidase_C14"/>
    <property type="match status" value="1"/>
</dbReference>
<dbReference type="RefSeq" id="WP_163384118.1">
    <property type="nucleotide sequence ID" value="NZ_JAUFQS010000004.1"/>
</dbReference>
<keyword evidence="3" id="KW-1185">Reference proteome</keyword>
<evidence type="ECO:0000313" key="3">
    <source>
        <dbReference type="Proteomes" id="UP001236663"/>
    </source>
</evidence>
<organism evidence="2 3">
    <name type="scientific">Cyclobacterium jeungdonense</name>
    <dbReference type="NCBI Taxonomy" id="708087"/>
    <lineage>
        <taxon>Bacteria</taxon>
        <taxon>Pseudomonadati</taxon>
        <taxon>Bacteroidota</taxon>
        <taxon>Cytophagia</taxon>
        <taxon>Cytophagales</taxon>
        <taxon>Cyclobacteriaceae</taxon>
        <taxon>Cyclobacterium</taxon>
    </lineage>
</organism>
<comment type="caution">
    <text evidence="2">The sequence shown here is derived from an EMBL/GenBank/DDBJ whole genome shotgun (WGS) entry which is preliminary data.</text>
</comment>
<protein>
    <submittedName>
        <fullName evidence="2">Caspase family protein</fullName>
    </submittedName>
</protein>
<reference evidence="3" key="1">
    <citation type="journal article" date="2019" name="Int. J. Syst. Evol. Microbiol.">
        <title>The Global Catalogue of Microorganisms (GCM) 10K type strain sequencing project: providing services to taxonomists for standard genome sequencing and annotation.</title>
        <authorList>
            <consortium name="The Broad Institute Genomics Platform"/>
            <consortium name="The Broad Institute Genome Sequencing Center for Infectious Disease"/>
            <person name="Wu L."/>
            <person name="Ma J."/>
        </authorList>
    </citation>
    <scope>NUCLEOTIDE SEQUENCE [LARGE SCALE GENOMIC DNA]</scope>
    <source>
        <strain evidence="3">CECT 7706</strain>
    </source>
</reference>
<proteinExistence type="predicted"/>
<dbReference type="InterPro" id="IPR011600">
    <property type="entry name" value="Pept_C14_caspase"/>
</dbReference>